<reference evidence="1 2" key="1">
    <citation type="journal article" date="2023" name="Nucleic Acids Res.">
        <title>The hologenome of Daphnia magna reveals possible DNA methylation and microbiome-mediated evolution of the host genome.</title>
        <authorList>
            <person name="Chaturvedi A."/>
            <person name="Li X."/>
            <person name="Dhandapani V."/>
            <person name="Marshall H."/>
            <person name="Kissane S."/>
            <person name="Cuenca-Cambronero M."/>
            <person name="Asole G."/>
            <person name="Calvet F."/>
            <person name="Ruiz-Romero M."/>
            <person name="Marangio P."/>
            <person name="Guigo R."/>
            <person name="Rago D."/>
            <person name="Mirbahai L."/>
            <person name="Eastwood N."/>
            <person name="Colbourne J.K."/>
            <person name="Zhou J."/>
            <person name="Mallon E."/>
            <person name="Orsini L."/>
        </authorList>
    </citation>
    <scope>NUCLEOTIDE SEQUENCE [LARGE SCALE GENOMIC DNA]</scope>
    <source>
        <strain evidence="1">LRV0_1</strain>
    </source>
</reference>
<evidence type="ECO:0000313" key="1">
    <source>
        <dbReference type="EMBL" id="KAK4028402.1"/>
    </source>
</evidence>
<keyword evidence="2" id="KW-1185">Reference proteome</keyword>
<dbReference type="Proteomes" id="UP001234178">
    <property type="component" value="Unassembled WGS sequence"/>
</dbReference>
<proteinExistence type="predicted"/>
<dbReference type="EMBL" id="JAOYFB010000038">
    <property type="protein sequence ID" value="KAK4028402.1"/>
    <property type="molecule type" value="Genomic_DNA"/>
</dbReference>
<organism evidence="1 2">
    <name type="scientific">Daphnia magna</name>
    <dbReference type="NCBI Taxonomy" id="35525"/>
    <lineage>
        <taxon>Eukaryota</taxon>
        <taxon>Metazoa</taxon>
        <taxon>Ecdysozoa</taxon>
        <taxon>Arthropoda</taxon>
        <taxon>Crustacea</taxon>
        <taxon>Branchiopoda</taxon>
        <taxon>Diplostraca</taxon>
        <taxon>Cladocera</taxon>
        <taxon>Anomopoda</taxon>
        <taxon>Daphniidae</taxon>
        <taxon>Daphnia</taxon>
    </lineage>
</organism>
<accession>A0ABR0ATF1</accession>
<gene>
    <name evidence="1" type="ORF">OUZ56_017682</name>
</gene>
<sequence>MDYFFPILLSQSFKFASPPPVCWLVFSHPRWEVTLFIKKVLDMTFHWSVQSLGNSKHQYQLNLRTANYNKMYPPWPLPGIHCGGHFDDALIDARLRRLLSN</sequence>
<evidence type="ECO:0000313" key="2">
    <source>
        <dbReference type="Proteomes" id="UP001234178"/>
    </source>
</evidence>
<name>A0ABR0ATF1_9CRUS</name>
<protein>
    <submittedName>
        <fullName evidence="1">Uncharacterized protein</fullName>
    </submittedName>
</protein>
<comment type="caution">
    <text evidence="1">The sequence shown here is derived from an EMBL/GenBank/DDBJ whole genome shotgun (WGS) entry which is preliminary data.</text>
</comment>